<dbReference type="InterPro" id="IPR010084">
    <property type="entry name" value="FabZ"/>
</dbReference>
<dbReference type="CDD" id="cd01288">
    <property type="entry name" value="FabZ"/>
    <property type="match status" value="1"/>
</dbReference>
<comment type="similarity">
    <text evidence="2 9">Belongs to the thioester dehydratase family. FabZ subfamily.</text>
</comment>
<organism evidence="10 11">
    <name type="scientific">Candidatus Gallionella acididurans</name>
    <dbReference type="NCBI Taxonomy" id="1796491"/>
    <lineage>
        <taxon>Bacteria</taxon>
        <taxon>Pseudomonadati</taxon>
        <taxon>Pseudomonadota</taxon>
        <taxon>Betaproteobacteria</taxon>
        <taxon>Nitrosomonadales</taxon>
        <taxon>Gallionellaceae</taxon>
        <taxon>Gallionella</taxon>
    </lineage>
</organism>
<dbReference type="GO" id="GO:0005737">
    <property type="term" value="C:cytoplasm"/>
    <property type="evidence" value="ECO:0007669"/>
    <property type="project" value="UniProtKB-SubCell"/>
</dbReference>
<keyword evidence="5 9" id="KW-0441">Lipid A biosynthesis</keyword>
<proteinExistence type="inferred from homology"/>
<evidence type="ECO:0000256" key="7">
    <source>
        <dbReference type="ARBA" id="ARBA00023239"/>
    </source>
</evidence>
<comment type="function">
    <text evidence="8 9">Involved in unsaturated fatty acids biosynthesis. Catalyzes the dehydration of short chain beta-hydroxyacyl-ACPs and long chain saturated and unsaturated beta-hydroxyacyl-ACPs.</text>
</comment>
<dbReference type="Proteomes" id="UP000070578">
    <property type="component" value="Unassembled WGS sequence"/>
</dbReference>
<sequence>MSIQMDINEIIELLPHRYPFLLIDRVLSMEPDKNIVALKNVTINEPFFPGHYPHYPVMPGVLIIEAMAQASALLSFKSMGAKSDEKSVYYFAGIDGARFRQPVVPGDQLIIKATLVRSMRGLFKFSATAEVAGQLVAEAELMCTVKSVS</sequence>
<dbReference type="Pfam" id="PF07977">
    <property type="entry name" value="FabA"/>
    <property type="match status" value="1"/>
</dbReference>
<dbReference type="InterPro" id="IPR029069">
    <property type="entry name" value="HotDog_dom_sf"/>
</dbReference>
<name>A0A139BTX1_9PROT</name>
<dbReference type="HAMAP" id="MF_00406">
    <property type="entry name" value="FabZ"/>
    <property type="match status" value="1"/>
</dbReference>
<keyword evidence="3 9" id="KW-0963">Cytoplasm</keyword>
<dbReference type="EC" id="4.2.1.59" evidence="9"/>
<dbReference type="GO" id="GO:0006633">
    <property type="term" value="P:fatty acid biosynthetic process"/>
    <property type="evidence" value="ECO:0007669"/>
    <property type="project" value="UniProtKB-UniRule"/>
</dbReference>
<dbReference type="SUPFAM" id="SSF54637">
    <property type="entry name" value="Thioesterase/thiol ester dehydrase-isomerase"/>
    <property type="match status" value="1"/>
</dbReference>
<comment type="subcellular location">
    <subcellularLocation>
        <location evidence="1 9">Cytoplasm</location>
    </subcellularLocation>
</comment>
<dbReference type="GO" id="GO:0019171">
    <property type="term" value="F:(3R)-hydroxyacyl-[acyl-carrier-protein] dehydratase activity"/>
    <property type="evidence" value="ECO:0007669"/>
    <property type="project" value="UniProtKB-EC"/>
</dbReference>
<dbReference type="PATRIC" id="fig|1796491.3.peg.1838"/>
<evidence type="ECO:0000256" key="6">
    <source>
        <dbReference type="ARBA" id="ARBA00023098"/>
    </source>
</evidence>
<evidence type="ECO:0000256" key="3">
    <source>
        <dbReference type="ARBA" id="ARBA00022490"/>
    </source>
</evidence>
<comment type="catalytic activity">
    <reaction evidence="9">
        <text>a (3R)-hydroxyacyl-[ACP] = a (2E)-enoyl-[ACP] + H2O</text>
        <dbReference type="Rhea" id="RHEA:13097"/>
        <dbReference type="Rhea" id="RHEA-COMP:9925"/>
        <dbReference type="Rhea" id="RHEA-COMP:9945"/>
        <dbReference type="ChEBI" id="CHEBI:15377"/>
        <dbReference type="ChEBI" id="CHEBI:78784"/>
        <dbReference type="ChEBI" id="CHEBI:78827"/>
        <dbReference type="EC" id="4.2.1.59"/>
    </reaction>
</comment>
<dbReference type="PANTHER" id="PTHR30272">
    <property type="entry name" value="3-HYDROXYACYL-[ACYL-CARRIER-PROTEIN] DEHYDRATASE"/>
    <property type="match status" value="1"/>
</dbReference>
<reference evidence="10 11" key="1">
    <citation type="submission" date="2016-02" db="EMBL/GenBank/DDBJ databases">
        <authorList>
            <person name="Wen L."/>
            <person name="He K."/>
            <person name="Yang H."/>
        </authorList>
    </citation>
    <scope>NUCLEOTIDE SEQUENCE [LARGE SCALE GENOMIC DNA]</scope>
    <source>
        <strain evidence="10">ShG14-8</strain>
    </source>
</reference>
<evidence type="ECO:0000313" key="10">
    <source>
        <dbReference type="EMBL" id="KXS32205.1"/>
    </source>
</evidence>
<keyword evidence="4 9" id="KW-0444">Lipid biosynthesis</keyword>
<dbReference type="InterPro" id="IPR013114">
    <property type="entry name" value="FabA_FabZ"/>
</dbReference>
<dbReference type="GO" id="GO:0009245">
    <property type="term" value="P:lipid A biosynthetic process"/>
    <property type="evidence" value="ECO:0007669"/>
    <property type="project" value="UniProtKB-UniRule"/>
</dbReference>
<comment type="caution">
    <text evidence="10">The sequence shown here is derived from an EMBL/GenBank/DDBJ whole genome shotgun (WGS) entry which is preliminary data.</text>
</comment>
<reference evidence="10 11" key="2">
    <citation type="submission" date="2016-03" db="EMBL/GenBank/DDBJ databases">
        <title>New uncultured bacterium of the family Gallionellaceae from acid mine drainage: description and reconstruction of genome based on metagenomic analysis of microbial community.</title>
        <authorList>
            <person name="Kadnikov V."/>
            <person name="Ivasenko D."/>
            <person name="Beletsky A."/>
            <person name="Mardanov A."/>
            <person name="Danilova E."/>
            <person name="Pimenov N."/>
            <person name="Karnachuk O."/>
            <person name="Ravin N."/>
        </authorList>
    </citation>
    <scope>NUCLEOTIDE SEQUENCE [LARGE SCALE GENOMIC DNA]</scope>
    <source>
        <strain evidence="10">ShG14-8</strain>
    </source>
</reference>
<dbReference type="AlphaFoldDB" id="A0A139BTX1"/>
<evidence type="ECO:0000256" key="4">
    <source>
        <dbReference type="ARBA" id="ARBA00022516"/>
    </source>
</evidence>
<dbReference type="GO" id="GO:0016020">
    <property type="term" value="C:membrane"/>
    <property type="evidence" value="ECO:0007669"/>
    <property type="project" value="GOC"/>
</dbReference>
<feature type="active site" evidence="9">
    <location>
        <position position="51"/>
    </location>
</feature>
<dbReference type="FunFam" id="3.10.129.10:FF:000001">
    <property type="entry name" value="3-hydroxyacyl-[acyl-carrier-protein] dehydratase FabZ"/>
    <property type="match status" value="1"/>
</dbReference>
<evidence type="ECO:0000256" key="2">
    <source>
        <dbReference type="ARBA" id="ARBA00009174"/>
    </source>
</evidence>
<dbReference type="PANTHER" id="PTHR30272:SF1">
    <property type="entry name" value="3-HYDROXYACYL-[ACYL-CARRIER-PROTEIN] DEHYDRATASE"/>
    <property type="match status" value="1"/>
</dbReference>
<keyword evidence="7 9" id="KW-0456">Lyase</keyword>
<evidence type="ECO:0000313" key="11">
    <source>
        <dbReference type="Proteomes" id="UP000070578"/>
    </source>
</evidence>
<dbReference type="NCBIfam" id="TIGR01750">
    <property type="entry name" value="fabZ"/>
    <property type="match status" value="1"/>
</dbReference>
<gene>
    <name evidence="9" type="primary">fabZ</name>
    <name evidence="10" type="ORF">AWT59_1676</name>
</gene>
<evidence type="ECO:0000256" key="9">
    <source>
        <dbReference type="HAMAP-Rule" id="MF_00406"/>
    </source>
</evidence>
<evidence type="ECO:0000256" key="1">
    <source>
        <dbReference type="ARBA" id="ARBA00004496"/>
    </source>
</evidence>
<dbReference type="EMBL" id="LSLI01000038">
    <property type="protein sequence ID" value="KXS32205.1"/>
    <property type="molecule type" value="Genomic_DNA"/>
</dbReference>
<dbReference type="Gene3D" id="3.10.129.10">
    <property type="entry name" value="Hotdog Thioesterase"/>
    <property type="match status" value="1"/>
</dbReference>
<evidence type="ECO:0000256" key="5">
    <source>
        <dbReference type="ARBA" id="ARBA00022556"/>
    </source>
</evidence>
<evidence type="ECO:0000256" key="8">
    <source>
        <dbReference type="ARBA" id="ARBA00025049"/>
    </source>
</evidence>
<protein>
    <recommendedName>
        <fullName evidence="9">3-hydroxyacyl-[acyl-carrier-protein] dehydratase FabZ</fullName>
        <ecNumber evidence="9">4.2.1.59</ecNumber>
    </recommendedName>
    <alternativeName>
        <fullName evidence="9">(3R)-hydroxymyristoyl-[acyl-carrier-protein] dehydratase</fullName>
        <shortName evidence="9">(3R)-hydroxymyristoyl-ACP dehydrase</shortName>
    </alternativeName>
    <alternativeName>
        <fullName evidence="9">Beta-hydroxyacyl-ACP dehydratase</fullName>
    </alternativeName>
</protein>
<dbReference type="NCBIfam" id="NF000582">
    <property type="entry name" value="PRK00006.1"/>
    <property type="match status" value="1"/>
</dbReference>
<keyword evidence="6 9" id="KW-0443">Lipid metabolism</keyword>
<accession>A0A139BTX1</accession>